<reference evidence="2 3" key="1">
    <citation type="submission" date="2017-08" db="EMBL/GenBank/DDBJ databases">
        <title>Infants hospitalized years apart are colonized by the same room-sourced microbial strains.</title>
        <authorList>
            <person name="Brooks B."/>
            <person name="Olm M.R."/>
            <person name="Firek B.A."/>
            <person name="Baker R."/>
            <person name="Thomas B.C."/>
            <person name="Morowitz M.J."/>
            <person name="Banfield J.F."/>
        </authorList>
    </citation>
    <scope>NUCLEOTIDE SEQUENCE [LARGE SCALE GENOMIC DNA]</scope>
    <source>
        <strain evidence="2">S2_003_000_R2_4</strain>
    </source>
</reference>
<dbReference type="EMBL" id="QFQZ01000026">
    <property type="protein sequence ID" value="PZR34463.1"/>
    <property type="molecule type" value="Genomic_DNA"/>
</dbReference>
<feature type="chain" id="PRO_5016084424" evidence="1">
    <location>
        <begin position="21"/>
        <end position="132"/>
    </location>
</feature>
<sequence>MTAAALAVAALMVATGQAAAADDKGEASLAKILDGRVAGEPVTCLETGRAFGAEIVDRTAIVYRMPDGALYVNRPQAGAASLDRQAVLQSRPLINSTCRGDRVDVIESGGKGGLARGSVLLGVFTPYAKIKR</sequence>
<organism evidence="2 3">
    <name type="scientific">Caulobacter segnis</name>
    <dbReference type="NCBI Taxonomy" id="88688"/>
    <lineage>
        <taxon>Bacteria</taxon>
        <taxon>Pseudomonadati</taxon>
        <taxon>Pseudomonadota</taxon>
        <taxon>Alphaproteobacteria</taxon>
        <taxon>Caulobacterales</taxon>
        <taxon>Caulobacteraceae</taxon>
        <taxon>Caulobacter</taxon>
    </lineage>
</organism>
<dbReference type="AlphaFoldDB" id="A0A2W5V977"/>
<proteinExistence type="predicted"/>
<feature type="signal peptide" evidence="1">
    <location>
        <begin position="1"/>
        <end position="20"/>
    </location>
</feature>
<evidence type="ECO:0000313" key="3">
    <source>
        <dbReference type="Proteomes" id="UP000249393"/>
    </source>
</evidence>
<protein>
    <submittedName>
        <fullName evidence="2">Uncharacterized protein</fullName>
    </submittedName>
</protein>
<gene>
    <name evidence="2" type="ORF">DI526_10110</name>
</gene>
<accession>A0A2W5V977</accession>
<evidence type="ECO:0000313" key="2">
    <source>
        <dbReference type="EMBL" id="PZR34463.1"/>
    </source>
</evidence>
<name>A0A2W5V977_9CAUL</name>
<dbReference type="Proteomes" id="UP000249393">
    <property type="component" value="Unassembled WGS sequence"/>
</dbReference>
<keyword evidence="1" id="KW-0732">Signal</keyword>
<comment type="caution">
    <text evidence="2">The sequence shown here is derived from an EMBL/GenBank/DDBJ whole genome shotgun (WGS) entry which is preliminary data.</text>
</comment>
<evidence type="ECO:0000256" key="1">
    <source>
        <dbReference type="SAM" id="SignalP"/>
    </source>
</evidence>